<sequence length="330" mass="35897">MNEASMSSPTTNNEETTITTTPSSSISSPDIQILTTLQYHFFNDQDVRNEDDPTSEPSRLINTWKALNAALLRLHARRLHDAALALGWTPAVLAQLTCLDLDQLIGQAARAQLFRPHGTTSPPDRGGVVSARVRVLISRPGVVSVELVPLSPGSSLGSTLRSRIANYTVNPFGSTMADVPVPPSRVVVDSCPTQASVFTRHKTTRRQVYDEARRRAEPPLLPTTVPTEGEVLVVGPAGEIMEASMSSVYFLRAGRWVTPPAGAGGMQSVTRMHALEKGWCVEAVVERESVREGEVIWLGNAVRGFFPGRIHLRGQNGEVDGQDTWSARRS</sequence>
<organism evidence="2 3">
    <name type="scientific">Phialophora macrospora</name>
    <dbReference type="NCBI Taxonomy" id="1851006"/>
    <lineage>
        <taxon>Eukaryota</taxon>
        <taxon>Fungi</taxon>
        <taxon>Dikarya</taxon>
        <taxon>Ascomycota</taxon>
        <taxon>Pezizomycotina</taxon>
        <taxon>Eurotiomycetes</taxon>
        <taxon>Chaetothyriomycetidae</taxon>
        <taxon>Chaetothyriales</taxon>
        <taxon>Herpotrichiellaceae</taxon>
        <taxon>Phialophora</taxon>
    </lineage>
</organism>
<protein>
    <submittedName>
        <fullName evidence="2">Uncharacterized protein</fullName>
    </submittedName>
</protein>
<dbReference type="InterPro" id="IPR001544">
    <property type="entry name" value="Aminotrans_IV"/>
</dbReference>
<dbReference type="Proteomes" id="UP000054266">
    <property type="component" value="Unassembled WGS sequence"/>
</dbReference>
<evidence type="ECO:0000313" key="3">
    <source>
        <dbReference type="Proteomes" id="UP000054266"/>
    </source>
</evidence>
<proteinExistence type="predicted"/>
<dbReference type="SUPFAM" id="SSF56752">
    <property type="entry name" value="D-aminoacid aminotransferase-like PLP-dependent enzymes"/>
    <property type="match status" value="1"/>
</dbReference>
<dbReference type="Pfam" id="PF01063">
    <property type="entry name" value="Aminotran_4"/>
    <property type="match status" value="1"/>
</dbReference>
<accession>A0A0D2FLB0</accession>
<dbReference type="InterPro" id="IPR043132">
    <property type="entry name" value="BCAT-like_C"/>
</dbReference>
<evidence type="ECO:0000256" key="1">
    <source>
        <dbReference type="SAM" id="MobiDB-lite"/>
    </source>
</evidence>
<keyword evidence="3" id="KW-1185">Reference proteome</keyword>
<feature type="region of interest" description="Disordered" evidence="1">
    <location>
        <begin position="1"/>
        <end position="27"/>
    </location>
</feature>
<evidence type="ECO:0000313" key="2">
    <source>
        <dbReference type="EMBL" id="KIW68913.1"/>
    </source>
</evidence>
<dbReference type="EMBL" id="KN846958">
    <property type="protein sequence ID" value="KIW68913.1"/>
    <property type="molecule type" value="Genomic_DNA"/>
</dbReference>
<dbReference type="AlphaFoldDB" id="A0A0D2FLB0"/>
<dbReference type="STRING" id="5601.A0A0D2FLB0"/>
<reference evidence="2 3" key="1">
    <citation type="submission" date="2015-01" db="EMBL/GenBank/DDBJ databases">
        <title>The Genome Sequence of Capronia semiimmersa CBS27337.</title>
        <authorList>
            <consortium name="The Broad Institute Genomics Platform"/>
            <person name="Cuomo C."/>
            <person name="de Hoog S."/>
            <person name="Gorbushina A."/>
            <person name="Stielow B."/>
            <person name="Teixiera M."/>
            <person name="Abouelleil A."/>
            <person name="Chapman S.B."/>
            <person name="Priest M."/>
            <person name="Young S.K."/>
            <person name="Wortman J."/>
            <person name="Nusbaum C."/>
            <person name="Birren B."/>
        </authorList>
    </citation>
    <scope>NUCLEOTIDE SEQUENCE [LARGE SCALE GENOMIC DNA]</scope>
    <source>
        <strain evidence="2 3">CBS 27337</strain>
    </source>
</reference>
<dbReference type="Gene3D" id="3.20.10.10">
    <property type="entry name" value="D-amino Acid Aminotransferase, subunit A, domain 2"/>
    <property type="match status" value="1"/>
</dbReference>
<feature type="compositionally biased region" description="Low complexity" evidence="1">
    <location>
        <begin position="7"/>
        <end position="27"/>
    </location>
</feature>
<dbReference type="InterPro" id="IPR036038">
    <property type="entry name" value="Aminotransferase-like"/>
</dbReference>
<dbReference type="GO" id="GO:0003824">
    <property type="term" value="F:catalytic activity"/>
    <property type="evidence" value="ECO:0007669"/>
    <property type="project" value="InterPro"/>
</dbReference>
<gene>
    <name evidence="2" type="ORF">PV04_04825</name>
</gene>
<name>A0A0D2FLB0_9EURO</name>
<dbReference type="HOGENOM" id="CLU_020844_6_0_1"/>